<dbReference type="EMBL" id="JBHUOX010000001">
    <property type="protein sequence ID" value="MFD2999178.1"/>
    <property type="molecule type" value="Genomic_DNA"/>
</dbReference>
<keyword evidence="1" id="KW-0812">Transmembrane</keyword>
<feature type="transmembrane region" description="Helical" evidence="1">
    <location>
        <begin position="144"/>
        <end position="164"/>
    </location>
</feature>
<dbReference type="RefSeq" id="WP_377480267.1">
    <property type="nucleotide sequence ID" value="NZ_JBHUOX010000001.1"/>
</dbReference>
<organism evidence="2 3">
    <name type="scientific">Pontibacter toksunensis</name>
    <dbReference type="NCBI Taxonomy" id="1332631"/>
    <lineage>
        <taxon>Bacteria</taxon>
        <taxon>Pseudomonadati</taxon>
        <taxon>Bacteroidota</taxon>
        <taxon>Cytophagia</taxon>
        <taxon>Cytophagales</taxon>
        <taxon>Hymenobacteraceae</taxon>
        <taxon>Pontibacter</taxon>
    </lineage>
</organism>
<evidence type="ECO:0000256" key="1">
    <source>
        <dbReference type="SAM" id="Phobius"/>
    </source>
</evidence>
<keyword evidence="1" id="KW-1133">Transmembrane helix</keyword>
<feature type="transmembrane region" description="Helical" evidence="1">
    <location>
        <begin position="66"/>
        <end position="90"/>
    </location>
</feature>
<sequence>MEKILSKFKFAYHYIVNSIGFYPTLISVFFFALALFMLYLEAHGLSSRFKDNLPFMIITNGETARLILSSITTGIISLTVFSFTMVMLVLNQASSNFTPRVIPGLISYKSNQRVLGLYLGTLIYTLVIMVNVRAEYYNISLPGFSIFLAMCFTIVCLGFFVYFIHSISQSIQIESILESIHGVTHGGLSEEIKKDNGLGVPNIFITDHTWHVLKSPTTGYLQSLDEDAVLEVCKKYDVVLDFNQPLGSFLIDGVPFARANNLLKNKDAFTDEFFDLVDFYREERPSVNYLFGFKHITESAVKALSPGINDPGTAIKAIDYLTDLFVLRMQLTDQKVLYDDKGAARIRFQHETFETLYAITLSPIRLYGKGSSVIVLRLLFLLRSLLYKVQDYPHLKPVLYKEAELLLFDADEEIKNPGDRQKINLQVQELNKMNVLLNQLPLLQVKM</sequence>
<dbReference type="Proteomes" id="UP001597641">
    <property type="component" value="Unassembled WGS sequence"/>
</dbReference>
<protein>
    <submittedName>
        <fullName evidence="2">DUF2254 domain-containing protein</fullName>
    </submittedName>
</protein>
<dbReference type="Pfam" id="PF10011">
    <property type="entry name" value="DUF2254"/>
    <property type="match status" value="1"/>
</dbReference>
<gene>
    <name evidence="2" type="ORF">ACFS7Z_02310</name>
</gene>
<feature type="transmembrane region" description="Helical" evidence="1">
    <location>
        <begin position="20"/>
        <end position="40"/>
    </location>
</feature>
<dbReference type="InterPro" id="IPR018723">
    <property type="entry name" value="DUF2254_membrane"/>
</dbReference>
<feature type="transmembrane region" description="Helical" evidence="1">
    <location>
        <begin position="115"/>
        <end position="132"/>
    </location>
</feature>
<keyword evidence="3" id="KW-1185">Reference proteome</keyword>
<accession>A0ABW6BSV5</accession>
<evidence type="ECO:0000313" key="2">
    <source>
        <dbReference type="EMBL" id="MFD2999178.1"/>
    </source>
</evidence>
<reference evidence="3" key="1">
    <citation type="journal article" date="2019" name="Int. J. Syst. Evol. Microbiol.">
        <title>The Global Catalogue of Microorganisms (GCM) 10K type strain sequencing project: providing services to taxonomists for standard genome sequencing and annotation.</title>
        <authorList>
            <consortium name="The Broad Institute Genomics Platform"/>
            <consortium name="The Broad Institute Genome Sequencing Center for Infectious Disease"/>
            <person name="Wu L."/>
            <person name="Ma J."/>
        </authorList>
    </citation>
    <scope>NUCLEOTIDE SEQUENCE [LARGE SCALE GENOMIC DNA]</scope>
    <source>
        <strain evidence="3">KCTC 23984</strain>
    </source>
</reference>
<proteinExistence type="predicted"/>
<comment type="caution">
    <text evidence="2">The sequence shown here is derived from an EMBL/GenBank/DDBJ whole genome shotgun (WGS) entry which is preliminary data.</text>
</comment>
<evidence type="ECO:0000313" key="3">
    <source>
        <dbReference type="Proteomes" id="UP001597641"/>
    </source>
</evidence>
<keyword evidence="1" id="KW-0472">Membrane</keyword>
<name>A0ABW6BSV5_9BACT</name>